<feature type="compositionally biased region" description="Low complexity" evidence="2">
    <location>
        <begin position="73"/>
        <end position="109"/>
    </location>
</feature>
<protein>
    <submittedName>
        <fullName evidence="3">Uncharacterized protein</fullName>
    </submittedName>
</protein>
<evidence type="ECO:0000256" key="2">
    <source>
        <dbReference type="SAM" id="MobiDB-lite"/>
    </source>
</evidence>
<name>A0AAQ4DU72_AMBAM</name>
<dbReference type="PANTHER" id="PTHR22903">
    <property type="entry name" value="PLEKHH PROTEIN"/>
    <property type="match status" value="1"/>
</dbReference>
<comment type="caution">
    <text evidence="3">The sequence shown here is derived from an EMBL/GenBank/DDBJ whole genome shotgun (WGS) entry which is preliminary data.</text>
</comment>
<evidence type="ECO:0000313" key="4">
    <source>
        <dbReference type="Proteomes" id="UP001321473"/>
    </source>
</evidence>
<evidence type="ECO:0000256" key="1">
    <source>
        <dbReference type="ARBA" id="ARBA00022737"/>
    </source>
</evidence>
<evidence type="ECO:0000313" key="3">
    <source>
        <dbReference type="EMBL" id="KAK8766012.1"/>
    </source>
</evidence>
<dbReference type="Proteomes" id="UP001321473">
    <property type="component" value="Unassembled WGS sequence"/>
</dbReference>
<dbReference type="EMBL" id="JARKHS020026785">
    <property type="protein sequence ID" value="KAK8766012.1"/>
    <property type="molecule type" value="Genomic_DNA"/>
</dbReference>
<dbReference type="AlphaFoldDB" id="A0AAQ4DU72"/>
<organism evidence="3 4">
    <name type="scientific">Amblyomma americanum</name>
    <name type="common">Lone star tick</name>
    <dbReference type="NCBI Taxonomy" id="6943"/>
    <lineage>
        <taxon>Eukaryota</taxon>
        <taxon>Metazoa</taxon>
        <taxon>Ecdysozoa</taxon>
        <taxon>Arthropoda</taxon>
        <taxon>Chelicerata</taxon>
        <taxon>Arachnida</taxon>
        <taxon>Acari</taxon>
        <taxon>Parasitiformes</taxon>
        <taxon>Ixodida</taxon>
        <taxon>Ixodoidea</taxon>
        <taxon>Ixodidae</taxon>
        <taxon>Amblyomminae</taxon>
        <taxon>Amblyomma</taxon>
    </lineage>
</organism>
<accession>A0AAQ4DU72</accession>
<feature type="region of interest" description="Disordered" evidence="2">
    <location>
        <begin position="71"/>
        <end position="116"/>
    </location>
</feature>
<keyword evidence="4" id="KW-1185">Reference proteome</keyword>
<dbReference type="PANTHER" id="PTHR22903:SF8">
    <property type="entry name" value="MAX-1A"/>
    <property type="match status" value="1"/>
</dbReference>
<proteinExistence type="predicted"/>
<gene>
    <name evidence="3" type="ORF">V5799_007214</name>
</gene>
<sequence length="116" mass="12165">MSPQQPWVQHPYSSVMTFGGCREDFMLVVCPEAGEPCTERLLFAMPKPQVLEVTLLVADYMNALGATGASVAPSPGGSLVVSSGRSRLNVNPCSATSSPALSTASSRRPLLPTPDS</sequence>
<reference evidence="3 4" key="1">
    <citation type="journal article" date="2023" name="Arcadia Sci">
        <title>De novo assembly of a long-read Amblyomma americanum tick genome.</title>
        <authorList>
            <person name="Chou S."/>
            <person name="Poskanzer K.E."/>
            <person name="Rollins M."/>
            <person name="Thuy-Boun P.S."/>
        </authorList>
    </citation>
    <scope>NUCLEOTIDE SEQUENCE [LARGE SCALE GENOMIC DNA]</scope>
    <source>
        <strain evidence="3">F_SG_1</strain>
        <tissue evidence="3">Salivary glands</tissue>
    </source>
</reference>
<keyword evidence="1" id="KW-0677">Repeat</keyword>